<dbReference type="SMART" id="SM00530">
    <property type="entry name" value="HTH_XRE"/>
    <property type="match status" value="1"/>
</dbReference>
<dbReference type="InterPro" id="IPR013430">
    <property type="entry name" value="Toxin_antidote_HigA"/>
</dbReference>
<comment type="caution">
    <text evidence="3">The sequence shown here is derived from an EMBL/GenBank/DDBJ whole genome shotgun (WGS) entry which is preliminary data.</text>
</comment>
<dbReference type="InterPro" id="IPR001387">
    <property type="entry name" value="Cro/C1-type_HTH"/>
</dbReference>
<gene>
    <name evidence="3" type="ORF">PN36_23080</name>
</gene>
<accession>A0A4E0QNI8</accession>
<dbReference type="Pfam" id="PF01381">
    <property type="entry name" value="HTH_3"/>
    <property type="match status" value="1"/>
</dbReference>
<dbReference type="PROSITE" id="PS50943">
    <property type="entry name" value="HTH_CROC1"/>
    <property type="match status" value="1"/>
</dbReference>
<sequence>MNITKRKPPTPGEILSEEFMVPLGLTQNKLAEFIQVPRRRINEIINNKRSITPDTAIRLSKLFGTSADLWLNLQHKVDLWEAFANREQEYKRIEPIESIKSYLMPKSSDFQFSS</sequence>
<dbReference type="GO" id="GO:0003677">
    <property type="term" value="F:DNA binding"/>
    <property type="evidence" value="ECO:0007669"/>
    <property type="project" value="UniProtKB-KW"/>
</dbReference>
<evidence type="ECO:0000256" key="1">
    <source>
        <dbReference type="ARBA" id="ARBA00023125"/>
    </source>
</evidence>
<evidence type="ECO:0000313" key="4">
    <source>
        <dbReference type="Proteomes" id="UP000030428"/>
    </source>
</evidence>
<organism evidence="3 4">
    <name type="scientific">Candidatus Thiomargarita nelsonii</name>
    <dbReference type="NCBI Taxonomy" id="1003181"/>
    <lineage>
        <taxon>Bacteria</taxon>
        <taxon>Pseudomonadati</taxon>
        <taxon>Pseudomonadota</taxon>
        <taxon>Gammaproteobacteria</taxon>
        <taxon>Thiotrichales</taxon>
        <taxon>Thiotrichaceae</taxon>
        <taxon>Thiomargarita</taxon>
    </lineage>
</organism>
<protein>
    <recommendedName>
        <fullName evidence="2">HTH cro/C1-type domain-containing protein</fullName>
    </recommendedName>
</protein>
<dbReference type="CDD" id="cd00093">
    <property type="entry name" value="HTH_XRE"/>
    <property type="match status" value="1"/>
</dbReference>
<dbReference type="InterPro" id="IPR010982">
    <property type="entry name" value="Lambda_DNA-bd_dom_sf"/>
</dbReference>
<proteinExistence type="predicted"/>
<dbReference type="Proteomes" id="UP000030428">
    <property type="component" value="Unassembled WGS sequence"/>
</dbReference>
<evidence type="ECO:0000259" key="2">
    <source>
        <dbReference type="PROSITE" id="PS50943"/>
    </source>
</evidence>
<feature type="domain" description="HTH cro/C1-type" evidence="2">
    <location>
        <begin position="23"/>
        <end position="70"/>
    </location>
</feature>
<evidence type="ECO:0000313" key="3">
    <source>
        <dbReference type="EMBL" id="TGO02557.1"/>
    </source>
</evidence>
<dbReference type="AlphaFoldDB" id="A0A4E0QNI8"/>
<dbReference type="PANTHER" id="PTHR36924:SF1">
    <property type="entry name" value="ANTITOXIN HIGA-1"/>
    <property type="match status" value="1"/>
</dbReference>
<keyword evidence="4" id="KW-1185">Reference proteome</keyword>
<dbReference type="Gene3D" id="1.10.260.40">
    <property type="entry name" value="lambda repressor-like DNA-binding domains"/>
    <property type="match status" value="1"/>
</dbReference>
<dbReference type="NCBIfam" id="TIGR02607">
    <property type="entry name" value="antidote_HigA"/>
    <property type="match status" value="1"/>
</dbReference>
<name>A0A4E0QNI8_9GAMM</name>
<dbReference type="PANTHER" id="PTHR36924">
    <property type="entry name" value="ANTITOXIN HIGA-1"/>
    <property type="match status" value="1"/>
</dbReference>
<reference evidence="3 4" key="1">
    <citation type="journal article" date="2016" name="Front. Microbiol.">
        <title>Single-Cell (Meta-)Genomics of a Dimorphic Candidatus Thiomargarita nelsonii Reveals Genomic Plasticity.</title>
        <authorList>
            <person name="Flood B.E."/>
            <person name="Fliss P."/>
            <person name="Jones D.S."/>
            <person name="Dick G.J."/>
            <person name="Jain S."/>
            <person name="Kaster A.K."/>
            <person name="Winkel M."/>
            <person name="Mussmann M."/>
            <person name="Bailey J."/>
        </authorList>
    </citation>
    <scope>NUCLEOTIDE SEQUENCE [LARGE SCALE GENOMIC DNA]</scope>
    <source>
        <strain evidence="3">Hydrate Ridge</strain>
    </source>
</reference>
<keyword evidence="1" id="KW-0238">DNA-binding</keyword>
<dbReference type="SUPFAM" id="SSF47413">
    <property type="entry name" value="lambda repressor-like DNA-binding domains"/>
    <property type="match status" value="1"/>
</dbReference>
<dbReference type="EMBL" id="JSZA02000111">
    <property type="protein sequence ID" value="TGO02557.1"/>
    <property type="molecule type" value="Genomic_DNA"/>
</dbReference>